<dbReference type="CDD" id="cd11333">
    <property type="entry name" value="AmyAc_SI_OligoGlu_DGase"/>
    <property type="match status" value="1"/>
</dbReference>
<dbReference type="InterPro" id="IPR056300">
    <property type="entry name" value="SusG-like_C"/>
</dbReference>
<dbReference type="EC" id="3.2.1.93" evidence="4"/>
<name>A0A4P6YRF6_9LACO</name>
<accession>A0A4P6YRF6</accession>
<protein>
    <recommendedName>
        <fullName evidence="4">Alpha,alpha-phosphotrehalase</fullName>
        <ecNumber evidence="4">3.2.1.93</ecNumber>
    </recommendedName>
</protein>
<dbReference type="Gene3D" id="3.90.400.10">
    <property type="entry name" value="Oligo-1,6-glucosidase, Domain 2"/>
    <property type="match status" value="1"/>
</dbReference>
<dbReference type="SUPFAM" id="SSF51011">
    <property type="entry name" value="Glycosyl hydrolase domain"/>
    <property type="match status" value="1"/>
</dbReference>
<dbReference type="Gene3D" id="3.20.20.80">
    <property type="entry name" value="Glycosidases"/>
    <property type="match status" value="1"/>
</dbReference>
<dbReference type="GO" id="GO:0004556">
    <property type="term" value="F:alpha-amylase activity"/>
    <property type="evidence" value="ECO:0007669"/>
    <property type="project" value="TreeGrafter"/>
</dbReference>
<dbReference type="Pfam" id="PF23915">
    <property type="entry name" value="SusG_C"/>
    <property type="match status" value="1"/>
</dbReference>
<dbReference type="InterPro" id="IPR013780">
    <property type="entry name" value="Glyco_hydro_b"/>
</dbReference>
<organism evidence="6 7">
    <name type="scientific">Periweissella cryptocerci</name>
    <dbReference type="NCBI Taxonomy" id="2506420"/>
    <lineage>
        <taxon>Bacteria</taxon>
        <taxon>Bacillati</taxon>
        <taxon>Bacillota</taxon>
        <taxon>Bacilli</taxon>
        <taxon>Lactobacillales</taxon>
        <taxon>Lactobacillaceae</taxon>
        <taxon>Periweissella</taxon>
    </lineage>
</organism>
<dbReference type="SMART" id="SM00642">
    <property type="entry name" value="Aamy"/>
    <property type="match status" value="1"/>
</dbReference>
<dbReference type="FunFam" id="2.60.40.1180:FF:000007">
    <property type="entry name" value="Sucrose isomerase"/>
    <property type="match status" value="1"/>
</dbReference>
<dbReference type="OrthoDB" id="9805159at2"/>
<dbReference type="GO" id="GO:0008788">
    <property type="term" value="F:alpha,alpha-phosphotrehalase activity"/>
    <property type="evidence" value="ECO:0007669"/>
    <property type="project" value="UniProtKB-UniRule"/>
</dbReference>
<reference evidence="7" key="1">
    <citation type="submission" date="2019-03" db="EMBL/GenBank/DDBJ databases">
        <title>Weissella sp. 26KH-42 Genome sequencing.</title>
        <authorList>
            <person name="Heo J."/>
            <person name="Kim S.-J."/>
            <person name="Kim J.-S."/>
            <person name="Hong S.-B."/>
            <person name="Kwon S.-W."/>
        </authorList>
    </citation>
    <scope>NUCLEOTIDE SEQUENCE [LARGE SCALE GENOMIC DNA]</scope>
    <source>
        <strain evidence="7">26KH-42</strain>
    </source>
</reference>
<evidence type="ECO:0000313" key="6">
    <source>
        <dbReference type="EMBL" id="QBO35183.1"/>
    </source>
</evidence>
<dbReference type="SUPFAM" id="SSF51445">
    <property type="entry name" value="(Trans)glycosidases"/>
    <property type="match status" value="1"/>
</dbReference>
<evidence type="ECO:0000256" key="4">
    <source>
        <dbReference type="NCBIfam" id="TIGR02403"/>
    </source>
</evidence>
<evidence type="ECO:0000256" key="1">
    <source>
        <dbReference type="ARBA" id="ARBA00008061"/>
    </source>
</evidence>
<evidence type="ECO:0000256" key="3">
    <source>
        <dbReference type="ARBA" id="ARBA00023295"/>
    </source>
</evidence>
<dbReference type="PANTHER" id="PTHR10357">
    <property type="entry name" value="ALPHA-AMYLASE FAMILY MEMBER"/>
    <property type="match status" value="1"/>
</dbReference>
<dbReference type="FunFam" id="3.90.400.10:FF:000002">
    <property type="entry name" value="Sucrose isomerase"/>
    <property type="match status" value="1"/>
</dbReference>
<dbReference type="NCBIfam" id="NF008183">
    <property type="entry name" value="PRK10933.1"/>
    <property type="match status" value="1"/>
</dbReference>
<keyword evidence="7" id="KW-1185">Reference proteome</keyword>
<proteinExistence type="inferred from homology"/>
<dbReference type="NCBIfam" id="TIGR02403">
    <property type="entry name" value="trehalose_treC"/>
    <property type="match status" value="1"/>
</dbReference>
<keyword evidence="2 6" id="KW-0378">Hydrolase</keyword>
<evidence type="ECO:0000313" key="7">
    <source>
        <dbReference type="Proteomes" id="UP000292886"/>
    </source>
</evidence>
<dbReference type="GO" id="GO:0005993">
    <property type="term" value="P:trehalose catabolic process"/>
    <property type="evidence" value="ECO:0007669"/>
    <property type="project" value="InterPro"/>
</dbReference>
<dbReference type="AlphaFoldDB" id="A0A4P6YRF6"/>
<dbReference type="FunFam" id="3.20.20.80:FF:000064">
    <property type="entry name" value="Oligo-1,6-glucosidase"/>
    <property type="match status" value="1"/>
</dbReference>
<dbReference type="InterPro" id="IPR012769">
    <property type="entry name" value="Trehalose_TreC"/>
</dbReference>
<sequence length="551" mass="63134">MDFHDKVIYQIYPKSFYDSNDDGIGDLRGIIAKIPYLAKLNIDMIWFNPFFVSPQNDNGYDIADYYAIDPRFGTMADFDELVAKLKEHDIEVMLDMVFNHTSTAHEWFQKALAGDVKYQDYYILRETQEDGSLPTNWESKFGGSAWAPFGKTGKYYLHLYDVTQADLNWHNPAVRQAVYDVLNFWRAKGVHGFRFDVINVIGKDTQLVDAPVGVASKTLYTDKPIVQDYLQEMNAATFGQDAESITVGEMSSTSIANSVAYTQPENHELGMVFTFHHLKTDYRNGEKWSKMPFDFKMLKKTLNDWQVGMNDGHGWNALFWNNHDQPRALNRFGDPVKYREKSAEMLATVMHLLRGTPYIYMGEEIGMTDPEYQSMAEYVDIESLNAYQELLTAGNTPAKAFEIVQTKSRDNSRTPMQWDASKYAGFSNVKPWLTSTNQVAINVEAELAHGEVFNYYQKLIALRKNLPIVAEGDYQSLLMEHETIFAFERNLDNKKLVVLTNFYGEPAKVTLPSNLDVIHATVLLGNYQDTPRLTTELNLRPYEAVAYLIEL</sequence>
<keyword evidence="3 6" id="KW-0326">Glycosidase</keyword>
<evidence type="ECO:0000256" key="2">
    <source>
        <dbReference type="ARBA" id="ARBA00022801"/>
    </source>
</evidence>
<dbReference type="Gene3D" id="2.60.40.1180">
    <property type="entry name" value="Golgi alpha-mannosidase II"/>
    <property type="match status" value="1"/>
</dbReference>
<dbReference type="Pfam" id="PF00128">
    <property type="entry name" value="Alpha-amylase"/>
    <property type="match status" value="1"/>
</dbReference>
<dbReference type="RefSeq" id="WP_133362263.1">
    <property type="nucleotide sequence ID" value="NZ_CP037940.1"/>
</dbReference>
<dbReference type="Proteomes" id="UP000292886">
    <property type="component" value="Chromosome"/>
</dbReference>
<feature type="domain" description="Glycosyl hydrolase family 13 catalytic" evidence="5">
    <location>
        <begin position="10"/>
        <end position="413"/>
    </location>
</feature>
<dbReference type="InterPro" id="IPR006047">
    <property type="entry name" value="GH13_cat_dom"/>
</dbReference>
<dbReference type="GO" id="GO:0005737">
    <property type="term" value="C:cytoplasm"/>
    <property type="evidence" value="ECO:0007669"/>
    <property type="project" value="UniProtKB-UniRule"/>
</dbReference>
<dbReference type="InterPro" id="IPR017853">
    <property type="entry name" value="GH"/>
</dbReference>
<evidence type="ECO:0000259" key="5">
    <source>
        <dbReference type="SMART" id="SM00642"/>
    </source>
</evidence>
<dbReference type="EMBL" id="CP037940">
    <property type="protein sequence ID" value="QBO35183.1"/>
    <property type="molecule type" value="Genomic_DNA"/>
</dbReference>
<dbReference type="PANTHER" id="PTHR10357:SF217">
    <property type="entry name" value="TREHALOSE-6-PHOSPHATE HYDROLASE"/>
    <property type="match status" value="1"/>
</dbReference>
<comment type="similarity">
    <text evidence="1">Belongs to the glycosyl hydrolase 13 family.</text>
</comment>
<gene>
    <name evidence="6" type="primary">treC</name>
    <name evidence="6" type="ORF">EQG49_01290</name>
</gene>
<dbReference type="KEGG" id="wei:EQG49_01290"/>
<dbReference type="InterPro" id="IPR045857">
    <property type="entry name" value="O16G_dom_2"/>
</dbReference>